<keyword evidence="3" id="KW-1185">Reference proteome</keyword>
<dbReference type="HOGENOM" id="CLU_1723055_0_0_1"/>
<dbReference type="AlphaFoldDB" id="A5DMF8"/>
<dbReference type="KEGG" id="pgu:PGUG_04459"/>
<reference evidence="2 3" key="1">
    <citation type="journal article" date="2009" name="Nature">
        <title>Evolution of pathogenicity and sexual reproduction in eight Candida genomes.</title>
        <authorList>
            <person name="Butler G."/>
            <person name="Rasmussen M.D."/>
            <person name="Lin M.F."/>
            <person name="Santos M.A."/>
            <person name="Sakthikumar S."/>
            <person name="Munro C.A."/>
            <person name="Rheinbay E."/>
            <person name="Grabherr M."/>
            <person name="Forche A."/>
            <person name="Reedy J.L."/>
            <person name="Agrafioti I."/>
            <person name="Arnaud M.B."/>
            <person name="Bates S."/>
            <person name="Brown A.J."/>
            <person name="Brunke S."/>
            <person name="Costanzo M.C."/>
            <person name="Fitzpatrick D.A."/>
            <person name="de Groot P.W."/>
            <person name="Harris D."/>
            <person name="Hoyer L.L."/>
            <person name="Hube B."/>
            <person name="Klis F.M."/>
            <person name="Kodira C."/>
            <person name="Lennard N."/>
            <person name="Logue M.E."/>
            <person name="Martin R."/>
            <person name="Neiman A.M."/>
            <person name="Nikolaou E."/>
            <person name="Quail M.A."/>
            <person name="Quinn J."/>
            <person name="Santos M.C."/>
            <person name="Schmitzberger F.F."/>
            <person name="Sherlock G."/>
            <person name="Shah P."/>
            <person name="Silverstein K.A."/>
            <person name="Skrzypek M.S."/>
            <person name="Soll D."/>
            <person name="Staggs R."/>
            <person name="Stansfield I."/>
            <person name="Stumpf M.P."/>
            <person name="Sudbery P.E."/>
            <person name="Srikantha T."/>
            <person name="Zeng Q."/>
            <person name="Berman J."/>
            <person name="Berriman M."/>
            <person name="Heitman J."/>
            <person name="Gow N.A."/>
            <person name="Lorenz M.C."/>
            <person name="Birren B.W."/>
            <person name="Kellis M."/>
            <person name="Cuomo C.A."/>
        </authorList>
    </citation>
    <scope>NUCLEOTIDE SEQUENCE [LARGE SCALE GENOMIC DNA]</scope>
    <source>
        <strain evidence="3">ATCC 6260 / CBS 566 / DSM 6381 / JCM 1539 / NBRC 10279 / NRRL Y-324</strain>
    </source>
</reference>
<evidence type="ECO:0000256" key="1">
    <source>
        <dbReference type="SAM" id="MobiDB-lite"/>
    </source>
</evidence>
<proteinExistence type="predicted"/>
<dbReference type="InParanoid" id="A5DMF8"/>
<dbReference type="EMBL" id="CH408159">
    <property type="protein sequence ID" value="EDK40361.2"/>
    <property type="molecule type" value="Genomic_DNA"/>
</dbReference>
<dbReference type="RefSeq" id="XP_001483730.2">
    <property type="nucleotide sequence ID" value="XM_001483680.1"/>
</dbReference>
<gene>
    <name evidence="2" type="ORF">PGUG_04459</name>
</gene>
<organism evidence="2 3">
    <name type="scientific">Meyerozyma guilliermondii (strain ATCC 6260 / CBS 566 / DSM 6381 / JCM 1539 / NBRC 10279 / NRRL Y-324)</name>
    <name type="common">Yeast</name>
    <name type="synonym">Candida guilliermondii</name>
    <dbReference type="NCBI Taxonomy" id="294746"/>
    <lineage>
        <taxon>Eukaryota</taxon>
        <taxon>Fungi</taxon>
        <taxon>Dikarya</taxon>
        <taxon>Ascomycota</taxon>
        <taxon>Saccharomycotina</taxon>
        <taxon>Pichiomycetes</taxon>
        <taxon>Debaryomycetaceae</taxon>
        <taxon>Meyerozyma</taxon>
    </lineage>
</organism>
<dbReference type="OrthoDB" id="10586088at2759"/>
<protein>
    <submittedName>
        <fullName evidence="2">Uncharacterized protein</fullName>
    </submittedName>
</protein>
<dbReference type="eggNOG" id="ENOG502RQIE">
    <property type="taxonomic scope" value="Eukaryota"/>
</dbReference>
<name>A5DMF8_PICGU</name>
<feature type="compositionally biased region" description="Acidic residues" evidence="1">
    <location>
        <begin position="16"/>
        <end position="34"/>
    </location>
</feature>
<accession>A5DMF8</accession>
<sequence length="152" mass="16754">MEAKLRPAELASLFLELEEEEPEPPESSVSEEESSSVAVPLELPFFEDEEDDDSSAALHTNLSPLMSPSLFNLLNSRQVKSPVESKLKPPATLCKDSKVPLSNLPLRLTEPPMVSNFGKPSKDFNSSFSWITKAPPIDFNLGKSISSKLSFF</sequence>
<evidence type="ECO:0000313" key="3">
    <source>
        <dbReference type="Proteomes" id="UP000001997"/>
    </source>
</evidence>
<evidence type="ECO:0000313" key="2">
    <source>
        <dbReference type="EMBL" id="EDK40361.2"/>
    </source>
</evidence>
<dbReference type="VEuPathDB" id="FungiDB:PGUG_04459"/>
<feature type="region of interest" description="Disordered" evidence="1">
    <location>
        <begin position="15"/>
        <end position="41"/>
    </location>
</feature>
<dbReference type="GeneID" id="5125097"/>
<dbReference type="Proteomes" id="UP000001997">
    <property type="component" value="Unassembled WGS sequence"/>
</dbReference>